<gene>
    <name evidence="1" type="ORF">NTJ_04338</name>
</gene>
<name>A0ABN7AKU9_9HEMI</name>
<evidence type="ECO:0000313" key="2">
    <source>
        <dbReference type="Proteomes" id="UP001307889"/>
    </source>
</evidence>
<protein>
    <submittedName>
        <fullName evidence="1">Uncharacterized protein</fullName>
    </submittedName>
</protein>
<keyword evidence="2" id="KW-1185">Reference proteome</keyword>
<organism evidence="1 2">
    <name type="scientific">Nesidiocoris tenuis</name>
    <dbReference type="NCBI Taxonomy" id="355587"/>
    <lineage>
        <taxon>Eukaryota</taxon>
        <taxon>Metazoa</taxon>
        <taxon>Ecdysozoa</taxon>
        <taxon>Arthropoda</taxon>
        <taxon>Hexapoda</taxon>
        <taxon>Insecta</taxon>
        <taxon>Pterygota</taxon>
        <taxon>Neoptera</taxon>
        <taxon>Paraneoptera</taxon>
        <taxon>Hemiptera</taxon>
        <taxon>Heteroptera</taxon>
        <taxon>Panheteroptera</taxon>
        <taxon>Cimicomorpha</taxon>
        <taxon>Miridae</taxon>
        <taxon>Dicyphina</taxon>
        <taxon>Nesidiocoris</taxon>
    </lineage>
</organism>
<dbReference type="EMBL" id="AP028910">
    <property type="protein sequence ID" value="BES91530.1"/>
    <property type="molecule type" value="Genomic_DNA"/>
</dbReference>
<accession>A0ABN7AKU9</accession>
<dbReference type="Proteomes" id="UP001307889">
    <property type="component" value="Chromosome 2"/>
</dbReference>
<proteinExistence type="predicted"/>
<reference evidence="1 2" key="1">
    <citation type="submission" date="2023-09" db="EMBL/GenBank/DDBJ databases">
        <title>Nesidiocoris tenuis whole genome shotgun sequence.</title>
        <authorList>
            <person name="Shibata T."/>
            <person name="Shimoda M."/>
            <person name="Kobayashi T."/>
            <person name="Uehara T."/>
        </authorList>
    </citation>
    <scope>NUCLEOTIDE SEQUENCE [LARGE SCALE GENOMIC DNA]</scope>
    <source>
        <strain evidence="1 2">Japan</strain>
    </source>
</reference>
<evidence type="ECO:0000313" key="1">
    <source>
        <dbReference type="EMBL" id="BES91530.1"/>
    </source>
</evidence>
<sequence length="91" mass="10505">MFVIVTTRTSSMAFIPRSAVNSKWPVESRYARAPLRLGPPTQRTPSKRGLDLVGPSLTRLHLGRRVMRHFKLNTRDNRARNLKRTLDKHTL</sequence>